<dbReference type="RefSeq" id="WP_065198707.1">
    <property type="nucleotide sequence ID" value="NZ_LYVJ01000004.1"/>
</dbReference>
<feature type="chain" id="PRO_5008353935" description="DUF1176 domain-containing protein" evidence="1">
    <location>
        <begin position="21"/>
        <end position="346"/>
    </location>
</feature>
<dbReference type="AlphaFoldDB" id="A0A1A6Y1A0"/>
<name>A0A1A6Y1A0_STEMA</name>
<proteinExistence type="predicted"/>
<dbReference type="Pfam" id="PF06674">
    <property type="entry name" value="DUF1176"/>
    <property type="match status" value="1"/>
</dbReference>
<dbReference type="Proteomes" id="UP000092256">
    <property type="component" value="Unassembled WGS sequence"/>
</dbReference>
<dbReference type="InterPro" id="IPR009560">
    <property type="entry name" value="DUF1176"/>
</dbReference>
<feature type="signal peptide" evidence="1">
    <location>
        <begin position="1"/>
        <end position="20"/>
    </location>
</feature>
<dbReference type="EMBL" id="LYVJ01000004">
    <property type="protein sequence ID" value="OBU68596.1"/>
    <property type="molecule type" value="Genomic_DNA"/>
</dbReference>
<reference evidence="2 3" key="1">
    <citation type="submission" date="2016-05" db="EMBL/GenBank/DDBJ databases">
        <title>Draft Genome Sequences of Stenotrophomonas maltophilia Strains Sm32COP, Sm41DVV, Sm46PAILV, SmF3, SmF22, SmSOFb1 and SmCVFa1, Isolated from Different Manures, in France.</title>
        <authorList>
            <person name="Nazaret S."/>
            <person name="Bodilis J."/>
        </authorList>
    </citation>
    <scope>NUCLEOTIDE SEQUENCE [LARGE SCALE GENOMIC DNA]</scope>
    <source>
        <strain evidence="2 3">Sm46PAILV</strain>
    </source>
</reference>
<evidence type="ECO:0000256" key="1">
    <source>
        <dbReference type="SAM" id="SignalP"/>
    </source>
</evidence>
<organism evidence="2 3">
    <name type="scientific">Stenotrophomonas maltophilia</name>
    <name type="common">Pseudomonas maltophilia</name>
    <name type="synonym">Xanthomonas maltophilia</name>
    <dbReference type="NCBI Taxonomy" id="40324"/>
    <lineage>
        <taxon>Bacteria</taxon>
        <taxon>Pseudomonadati</taxon>
        <taxon>Pseudomonadota</taxon>
        <taxon>Gammaproteobacteria</taxon>
        <taxon>Lysobacterales</taxon>
        <taxon>Lysobacteraceae</taxon>
        <taxon>Stenotrophomonas</taxon>
        <taxon>Stenotrophomonas maltophilia group</taxon>
    </lineage>
</organism>
<evidence type="ECO:0000313" key="3">
    <source>
        <dbReference type="Proteomes" id="UP000092256"/>
    </source>
</evidence>
<protein>
    <recommendedName>
        <fullName evidence="4">DUF1176 domain-containing protein</fullName>
    </recommendedName>
</protein>
<accession>A0A1A6Y1A0</accession>
<gene>
    <name evidence="2" type="ORF">A9K58_07255</name>
</gene>
<evidence type="ECO:0008006" key="4">
    <source>
        <dbReference type="Google" id="ProtNLM"/>
    </source>
</evidence>
<evidence type="ECO:0000313" key="2">
    <source>
        <dbReference type="EMBL" id="OBU68596.1"/>
    </source>
</evidence>
<sequence>MHRTLLTTLLALAVAPAAYAATPEPKAGVEFEYNDWSLACDNTGTCRAAGYSPQDAGNLLSLMLERAGGPGTPVIARLRSGEDGESPTPVGTLRLRLNGNDLGPVRDTGENEEVVLTRAQTDALVSALPRAARVEIIDGRNTSWPISDIGAAAVLLKMDEAQGRLGTPGALVRRGDRAEASVPAALPVPVIMRGTLVAPRAADAALAKAPGLRKALIASLPKADECGRLSDGEEDEIEIQRLDTQHVLASTRCFMGAYNFSSGYWVVQDKAPYEARFVTSDAEDFDRDDATLSGRFRGRGVGDCFSGHDWVWDGARFVKSRQFTTGQCRGVAGGHWTLPTVVSEVR</sequence>
<dbReference type="OrthoDB" id="6183301at2"/>
<keyword evidence="1" id="KW-0732">Signal</keyword>
<comment type="caution">
    <text evidence="2">The sequence shown here is derived from an EMBL/GenBank/DDBJ whole genome shotgun (WGS) entry which is preliminary data.</text>
</comment>